<comment type="similarity">
    <text evidence="1">Belongs to the ABC transporter superfamily.</text>
</comment>
<evidence type="ECO:0000256" key="2">
    <source>
        <dbReference type="ARBA" id="ARBA00022448"/>
    </source>
</evidence>
<evidence type="ECO:0000313" key="5">
    <source>
        <dbReference type="EMBL" id="QJR43432.1"/>
    </source>
</evidence>
<dbReference type="PANTHER" id="PTHR42711:SF5">
    <property type="entry name" value="ABC TRANSPORTER ATP-BINDING PROTEIN NATA"/>
    <property type="match status" value="1"/>
</dbReference>
<dbReference type="SUPFAM" id="SSF52540">
    <property type="entry name" value="P-loop containing nucleoside triphosphate hydrolases"/>
    <property type="match status" value="1"/>
</dbReference>
<sequence length="303" mass="34916">MNKKTMIKVKGLVKKFNKLTVVNNLSFEVKEGELFGFIGLNGAGKTTTLNIILGLLNKDSGDIYIDGDLLTNNIDKIRNKIGIVFQESVLDGELTVYENLVIRCSLYQDKLNDVKRTVDRIMSEFELNELKNRPYGKLSGGQKRRVDIARALVHNPRILFLDEPTTGLDPSSRKMVWEILKKLRKDHNLTILLTTHYMEEANDCDNMIIIKKGVKLVEGTPFELKSNYSTTILKIHEFDETSDFKTIMNKVGAIRQDNFWFIKFVNFIDLKQFIDKYSTNLKDYEILKGSMDEVFLNVTKEKE</sequence>
<dbReference type="PANTHER" id="PTHR42711">
    <property type="entry name" value="ABC TRANSPORTER ATP-BINDING PROTEIN"/>
    <property type="match status" value="1"/>
</dbReference>
<dbReference type="Gene3D" id="3.40.50.300">
    <property type="entry name" value="P-loop containing nucleotide triphosphate hydrolases"/>
    <property type="match status" value="1"/>
</dbReference>
<protein>
    <submittedName>
        <fullName evidence="5">ABC transporter ATP-binding protein</fullName>
    </submittedName>
</protein>
<dbReference type="GO" id="GO:0016887">
    <property type="term" value="F:ATP hydrolysis activity"/>
    <property type="evidence" value="ECO:0007669"/>
    <property type="project" value="InterPro"/>
</dbReference>
<evidence type="ECO:0000256" key="1">
    <source>
        <dbReference type="ARBA" id="ARBA00005417"/>
    </source>
</evidence>
<dbReference type="PROSITE" id="PS50893">
    <property type="entry name" value="ABC_TRANSPORTER_2"/>
    <property type="match status" value="1"/>
</dbReference>
<keyword evidence="2" id="KW-0813">Transport</keyword>
<evidence type="ECO:0000256" key="4">
    <source>
        <dbReference type="ARBA" id="ARBA00022840"/>
    </source>
</evidence>
<dbReference type="AlphaFoldDB" id="A0A6M4JEC0"/>
<dbReference type="EMBL" id="CP053096">
    <property type="protein sequence ID" value="QJR43432.1"/>
    <property type="molecule type" value="Genomic_DNA"/>
</dbReference>
<evidence type="ECO:0000256" key="3">
    <source>
        <dbReference type="ARBA" id="ARBA00022741"/>
    </source>
</evidence>
<keyword evidence="4 5" id="KW-0067">ATP-binding</keyword>
<dbReference type="InterPro" id="IPR050763">
    <property type="entry name" value="ABC_transporter_ATP-binding"/>
</dbReference>
<proteinExistence type="inferred from homology"/>
<dbReference type="PROSITE" id="PS00211">
    <property type="entry name" value="ABC_TRANSPORTER_1"/>
    <property type="match status" value="1"/>
</dbReference>
<dbReference type="Pfam" id="PF00005">
    <property type="entry name" value="ABC_tran"/>
    <property type="match status" value="1"/>
</dbReference>
<dbReference type="InterPro" id="IPR003593">
    <property type="entry name" value="AAA+_ATPase"/>
</dbReference>
<keyword evidence="6" id="KW-1185">Reference proteome</keyword>
<dbReference type="InterPro" id="IPR017871">
    <property type="entry name" value="ABC_transporter-like_CS"/>
</dbReference>
<name>A0A6M4JEC0_9MOLU</name>
<reference evidence="5 6" key="1">
    <citation type="submission" date="2020-05" db="EMBL/GenBank/DDBJ databases">
        <title>Novel Mycoplasma species detected in Mirounga angustirostris (northern elephant seal) from the USA.</title>
        <authorList>
            <person name="Volokhov D.V."/>
        </authorList>
    </citation>
    <scope>NUCLEOTIDE SEQUENCE [LARGE SCALE GENOMIC DNA]</scope>
    <source>
        <strain evidence="5 6">Mirounga ES2806-GEN</strain>
    </source>
</reference>
<dbReference type="RefSeq" id="WP_171111168.1">
    <property type="nucleotide sequence ID" value="NZ_CP053096.1"/>
</dbReference>
<dbReference type="InterPro" id="IPR027417">
    <property type="entry name" value="P-loop_NTPase"/>
</dbReference>
<dbReference type="InterPro" id="IPR003439">
    <property type="entry name" value="ABC_transporter-like_ATP-bd"/>
</dbReference>
<keyword evidence="3" id="KW-0547">Nucleotide-binding</keyword>
<organism evidence="5 6">
    <name type="scientific">Mycoplasma miroungigenitalium</name>
    <dbReference type="NCBI Taxonomy" id="754515"/>
    <lineage>
        <taxon>Bacteria</taxon>
        <taxon>Bacillati</taxon>
        <taxon>Mycoplasmatota</taxon>
        <taxon>Mollicutes</taxon>
        <taxon>Mycoplasmataceae</taxon>
        <taxon>Mycoplasma</taxon>
    </lineage>
</organism>
<dbReference type="GO" id="GO:0005524">
    <property type="term" value="F:ATP binding"/>
    <property type="evidence" value="ECO:0007669"/>
    <property type="project" value="UniProtKB-KW"/>
</dbReference>
<gene>
    <name evidence="5" type="ORF">HLA87_01365</name>
</gene>
<dbReference type="Proteomes" id="UP000500686">
    <property type="component" value="Chromosome"/>
</dbReference>
<evidence type="ECO:0000313" key="6">
    <source>
        <dbReference type="Proteomes" id="UP000500686"/>
    </source>
</evidence>
<dbReference type="KEGG" id="mmir:HLA87_01365"/>
<dbReference type="SMART" id="SM00382">
    <property type="entry name" value="AAA"/>
    <property type="match status" value="1"/>
</dbReference>
<accession>A0A6M4JEC0</accession>